<dbReference type="Pfam" id="PF01381">
    <property type="entry name" value="HTH_3"/>
    <property type="match status" value="1"/>
</dbReference>
<dbReference type="CDD" id="cd00093">
    <property type="entry name" value="HTH_XRE"/>
    <property type="match status" value="1"/>
</dbReference>
<gene>
    <name evidence="2" type="ORF">BN873_890049</name>
</gene>
<dbReference type="SUPFAM" id="SSF51306">
    <property type="entry name" value="LexA/Signal peptidase"/>
    <property type="match status" value="1"/>
</dbReference>
<comment type="caution">
    <text evidence="2">The sequence shown here is derived from an EMBL/GenBank/DDBJ whole genome shotgun (WGS) entry which is preliminary data.</text>
</comment>
<dbReference type="InterPro" id="IPR039418">
    <property type="entry name" value="LexA-like"/>
</dbReference>
<dbReference type="InterPro" id="IPR010982">
    <property type="entry name" value="Lambda_DNA-bd_dom_sf"/>
</dbReference>
<evidence type="ECO:0000259" key="1">
    <source>
        <dbReference type="PROSITE" id="PS50943"/>
    </source>
</evidence>
<dbReference type="EMBL" id="CBTJ020000101">
    <property type="protein sequence ID" value="CDI04143.1"/>
    <property type="molecule type" value="Genomic_DNA"/>
</dbReference>
<dbReference type="GO" id="GO:0003677">
    <property type="term" value="F:DNA binding"/>
    <property type="evidence" value="ECO:0007669"/>
    <property type="project" value="InterPro"/>
</dbReference>
<dbReference type="SUPFAM" id="SSF47413">
    <property type="entry name" value="lambda repressor-like DNA-binding domains"/>
    <property type="match status" value="1"/>
</dbReference>
<keyword evidence="3" id="KW-1185">Reference proteome</keyword>
<dbReference type="InterPro" id="IPR015927">
    <property type="entry name" value="Peptidase_S24_S26A/B/C"/>
</dbReference>
<dbReference type="Pfam" id="PF00717">
    <property type="entry name" value="Peptidase_S24"/>
    <property type="match status" value="1"/>
</dbReference>
<accession>W6ME79</accession>
<dbReference type="InterPro" id="IPR050077">
    <property type="entry name" value="LexA_repressor"/>
</dbReference>
<evidence type="ECO:0000313" key="3">
    <source>
        <dbReference type="Proteomes" id="UP000035760"/>
    </source>
</evidence>
<dbReference type="AlphaFoldDB" id="W6ME79"/>
<dbReference type="Gene3D" id="2.10.109.10">
    <property type="entry name" value="Umud Fragment, subunit A"/>
    <property type="match status" value="1"/>
</dbReference>
<organism evidence="2 3">
    <name type="scientific">Candidatus Competibacter denitrificans Run_A_D11</name>
    <dbReference type="NCBI Taxonomy" id="1400863"/>
    <lineage>
        <taxon>Bacteria</taxon>
        <taxon>Pseudomonadati</taxon>
        <taxon>Pseudomonadota</taxon>
        <taxon>Gammaproteobacteria</taxon>
        <taxon>Candidatus Competibacteraceae</taxon>
        <taxon>Candidatus Competibacter</taxon>
    </lineage>
</organism>
<dbReference type="CDD" id="cd06529">
    <property type="entry name" value="S24_LexA-like"/>
    <property type="match status" value="1"/>
</dbReference>
<proteinExistence type="predicted"/>
<dbReference type="PANTHER" id="PTHR33516">
    <property type="entry name" value="LEXA REPRESSOR"/>
    <property type="match status" value="1"/>
</dbReference>
<dbReference type="InterPro" id="IPR036286">
    <property type="entry name" value="LexA/Signal_pep-like_sf"/>
</dbReference>
<dbReference type="OrthoDB" id="9791537at2"/>
<dbReference type="PROSITE" id="PS50943">
    <property type="entry name" value="HTH_CROC1"/>
    <property type="match status" value="1"/>
</dbReference>
<dbReference type="STRING" id="1400863.BN873_890049"/>
<protein>
    <submittedName>
        <fullName evidence="2">Repressor protein C2</fullName>
    </submittedName>
</protein>
<dbReference type="SMART" id="SM00530">
    <property type="entry name" value="HTH_XRE"/>
    <property type="match status" value="1"/>
</dbReference>
<dbReference type="PANTHER" id="PTHR33516:SF2">
    <property type="entry name" value="LEXA REPRESSOR-RELATED"/>
    <property type="match status" value="1"/>
</dbReference>
<dbReference type="Gene3D" id="1.10.260.40">
    <property type="entry name" value="lambda repressor-like DNA-binding domains"/>
    <property type="match status" value="1"/>
</dbReference>
<feature type="domain" description="HTH cro/C1-type" evidence="1">
    <location>
        <begin position="25"/>
        <end position="83"/>
    </location>
</feature>
<dbReference type="Proteomes" id="UP000035760">
    <property type="component" value="Unassembled WGS sequence"/>
</dbReference>
<reference evidence="2" key="1">
    <citation type="submission" date="2013-07" db="EMBL/GenBank/DDBJ databases">
        <authorList>
            <person name="McIlroy S."/>
        </authorList>
    </citation>
    <scope>NUCLEOTIDE SEQUENCE [LARGE SCALE GENOMIC DNA]</scope>
    <source>
        <strain evidence="2">Run_A_D11</strain>
    </source>
</reference>
<dbReference type="RefSeq" id="WP_082161345.1">
    <property type="nucleotide sequence ID" value="NZ_CBTJ020000101.1"/>
</dbReference>
<dbReference type="InterPro" id="IPR001387">
    <property type="entry name" value="Cro/C1-type_HTH"/>
</dbReference>
<sequence>MLTVTYEALDSKISYMADNDIGYRIKQARLAFRPRKLTQQQLADLVNVSRPAVTQWETGETKSLDGENLHRVAAALRVSIEWLLYGRGSGPADQPPVIYEPSNVLPGPPIRGMVPIISWVSAGRWREPDVALDEPLEWLPVTFKTPNVFGLRVDGDSMEPDFPPGTIIFVDPDRKAEAMNLVIALNGDDEATFKRLTKEGGVWYLTPLNPRYPLQKLDSLCKIIGVVIMASRWTV</sequence>
<reference evidence="2" key="2">
    <citation type="submission" date="2014-03" db="EMBL/GenBank/DDBJ databases">
        <title>Candidatus Competibacter-lineage genomes retrieved from metagenomes reveal functional metabolic diversity.</title>
        <authorList>
            <person name="McIlroy S.J."/>
            <person name="Albertsen M."/>
            <person name="Andresen E.K."/>
            <person name="Saunders A.M."/>
            <person name="Kristiansen R."/>
            <person name="Stokholm-Bjerregaard M."/>
            <person name="Nielsen K.L."/>
            <person name="Nielsen P.H."/>
        </authorList>
    </citation>
    <scope>NUCLEOTIDE SEQUENCE</scope>
    <source>
        <strain evidence="2">Run_A_D11</strain>
    </source>
</reference>
<name>W6ME79_9GAMM</name>
<evidence type="ECO:0000313" key="2">
    <source>
        <dbReference type="EMBL" id="CDI04143.1"/>
    </source>
</evidence>